<organism evidence="3">
    <name type="scientific">Thrips palmi</name>
    <name type="common">Melon thrips</name>
    <dbReference type="NCBI Taxonomy" id="161013"/>
    <lineage>
        <taxon>Eukaryota</taxon>
        <taxon>Metazoa</taxon>
        <taxon>Ecdysozoa</taxon>
        <taxon>Arthropoda</taxon>
        <taxon>Hexapoda</taxon>
        <taxon>Insecta</taxon>
        <taxon>Pterygota</taxon>
        <taxon>Neoptera</taxon>
        <taxon>Paraneoptera</taxon>
        <taxon>Thysanoptera</taxon>
        <taxon>Terebrantia</taxon>
        <taxon>Thripoidea</taxon>
        <taxon>Thripidae</taxon>
        <taxon>Thrips</taxon>
    </lineage>
</organism>
<proteinExistence type="predicted"/>
<gene>
    <name evidence="3" type="primary">LOC117644653</name>
</gene>
<dbReference type="Proteomes" id="UP000515158">
    <property type="component" value="Unplaced"/>
</dbReference>
<keyword evidence="2" id="KW-1185">Reference proteome</keyword>
<dbReference type="KEGG" id="tpal:117644653"/>
<reference evidence="3" key="1">
    <citation type="submission" date="2025-08" db="UniProtKB">
        <authorList>
            <consortium name="RefSeq"/>
        </authorList>
    </citation>
    <scope>IDENTIFICATION</scope>
    <source>
        <tissue evidence="3">Total insect</tissue>
    </source>
</reference>
<dbReference type="InParanoid" id="A0A6P8YS09"/>
<protein>
    <submittedName>
        <fullName evidence="3">Abl interactor 2-like</fullName>
    </submittedName>
</protein>
<feature type="region of interest" description="Disordered" evidence="1">
    <location>
        <begin position="124"/>
        <end position="184"/>
    </location>
</feature>
<dbReference type="GeneID" id="117644653"/>
<dbReference type="AlphaFoldDB" id="A0A6P8YS09"/>
<dbReference type="OrthoDB" id="7443691at2759"/>
<evidence type="ECO:0000313" key="3">
    <source>
        <dbReference type="RefSeq" id="XP_034240155.1"/>
    </source>
</evidence>
<accession>A0A6P8YS09</accession>
<sequence length="184" mass="19032">MGRGGKTPGGPFSVAAQVPPLYDPSHAAVPGAPPQPLVSVAQPGDAVGADGAGGLEPGLQHGLEHGLEHGLQPGLGPHADQQQVTPWPVVYASDVQQQRDDGHLEHGVVHSPAAPFPAARAVQTVERVDNPGQYQPPPAVDIDSVKNNRPTEQGIPDVPPPPLPVGRGRKAQRQQPPPPGLLPF</sequence>
<dbReference type="RefSeq" id="XP_034240155.1">
    <property type="nucleotide sequence ID" value="XM_034384264.1"/>
</dbReference>
<evidence type="ECO:0000313" key="2">
    <source>
        <dbReference type="Proteomes" id="UP000515158"/>
    </source>
</evidence>
<evidence type="ECO:0000256" key="1">
    <source>
        <dbReference type="SAM" id="MobiDB-lite"/>
    </source>
</evidence>
<name>A0A6P8YS09_THRPL</name>
<feature type="compositionally biased region" description="Pro residues" evidence="1">
    <location>
        <begin position="175"/>
        <end position="184"/>
    </location>
</feature>
<feature type="region of interest" description="Disordered" evidence="1">
    <location>
        <begin position="1"/>
        <end position="81"/>
    </location>
</feature>